<organism evidence="2 3">
    <name type="scientific">Rotaria magnacalcarata</name>
    <dbReference type="NCBI Taxonomy" id="392030"/>
    <lineage>
        <taxon>Eukaryota</taxon>
        <taxon>Metazoa</taxon>
        <taxon>Spiralia</taxon>
        <taxon>Gnathifera</taxon>
        <taxon>Rotifera</taxon>
        <taxon>Eurotatoria</taxon>
        <taxon>Bdelloidea</taxon>
        <taxon>Philodinida</taxon>
        <taxon>Philodinidae</taxon>
        <taxon>Rotaria</taxon>
    </lineage>
</organism>
<evidence type="ECO:0000313" key="2">
    <source>
        <dbReference type="EMBL" id="CAF5143985.1"/>
    </source>
</evidence>
<evidence type="ECO:0000256" key="1">
    <source>
        <dbReference type="SAM" id="MobiDB-lite"/>
    </source>
</evidence>
<gene>
    <name evidence="2" type="ORF">BYL167_LOCUS70766</name>
</gene>
<dbReference type="InterPro" id="IPR038077">
    <property type="entry name" value="Troponin_sf"/>
</dbReference>
<dbReference type="Pfam" id="PF00992">
    <property type="entry name" value="Troponin"/>
    <property type="match status" value="1"/>
</dbReference>
<feature type="non-terminal residue" evidence="2">
    <location>
        <position position="1"/>
    </location>
</feature>
<feature type="compositionally biased region" description="Basic and acidic residues" evidence="1">
    <location>
        <begin position="9"/>
        <end position="34"/>
    </location>
</feature>
<dbReference type="AlphaFoldDB" id="A0A8S3FXJ1"/>
<dbReference type="Proteomes" id="UP000681967">
    <property type="component" value="Unassembled WGS sequence"/>
</dbReference>
<reference evidence="2" key="1">
    <citation type="submission" date="2021-02" db="EMBL/GenBank/DDBJ databases">
        <authorList>
            <person name="Nowell W R."/>
        </authorList>
    </citation>
    <scope>NUCLEOTIDE SEQUENCE</scope>
</reference>
<accession>A0A8S3FXJ1</accession>
<feature type="region of interest" description="Disordered" evidence="1">
    <location>
        <begin position="1"/>
        <end position="40"/>
    </location>
</feature>
<protein>
    <recommendedName>
        <fullName evidence="4">Troponin I</fullName>
    </recommendedName>
</protein>
<name>A0A8S3FXJ1_9BILA</name>
<evidence type="ECO:0008006" key="4">
    <source>
        <dbReference type="Google" id="ProtNLM"/>
    </source>
</evidence>
<comment type="caution">
    <text evidence="2">The sequence shown here is derived from an EMBL/GenBank/DDBJ whole genome shotgun (WGS) entry which is preliminary data.</text>
</comment>
<proteinExistence type="predicted"/>
<evidence type="ECO:0000313" key="3">
    <source>
        <dbReference type="Proteomes" id="UP000681967"/>
    </source>
</evidence>
<dbReference type="SUPFAM" id="SSF90250">
    <property type="entry name" value="Troponin coil-coiled subunits"/>
    <property type="match status" value="1"/>
</dbReference>
<sequence length="103" mass="12164">MIHLNGRPLTEEEKKARKKADRERKRQEARDAAEKKKRFALTPEKKRKLRLLIMKMATENLKNAAEERSAARTKYIEERVKPIPNDFNALNEAHLVSLVKEYH</sequence>
<dbReference type="Gene3D" id="1.20.5.350">
    <property type="match status" value="1"/>
</dbReference>
<dbReference type="GO" id="GO:0005861">
    <property type="term" value="C:troponin complex"/>
    <property type="evidence" value="ECO:0007669"/>
    <property type="project" value="InterPro"/>
</dbReference>
<dbReference type="InterPro" id="IPR001978">
    <property type="entry name" value="Troponin"/>
</dbReference>
<dbReference type="EMBL" id="CAJOBH010253598">
    <property type="protein sequence ID" value="CAF5143985.1"/>
    <property type="molecule type" value="Genomic_DNA"/>
</dbReference>